<reference evidence="1" key="1">
    <citation type="submission" date="2021-04" db="EMBL/GenBank/DDBJ databases">
        <authorList>
            <person name="Tunstrom K."/>
        </authorList>
    </citation>
    <scope>NUCLEOTIDE SEQUENCE</scope>
</reference>
<keyword evidence="2" id="KW-1185">Reference proteome</keyword>
<dbReference type="EMBL" id="CAJQZP010000820">
    <property type="protein sequence ID" value="CAG4986798.1"/>
    <property type="molecule type" value="Genomic_DNA"/>
</dbReference>
<comment type="caution">
    <text evidence="1">The sequence shown here is derived from an EMBL/GenBank/DDBJ whole genome shotgun (WGS) entry which is preliminary data.</text>
</comment>
<dbReference type="OrthoDB" id="7433202at2759"/>
<sequence>MKLPGFTILIRLGGLGIRRVFSVALSALLSSVSTTNLIGIVTNPSLDDVDVSCLAAAKEPWINKTKSNSASHRHCDEPLSIQVQRNLLENCENPTERARLLAYVEKE</sequence>
<protein>
    <submittedName>
        <fullName evidence="1">(apollo) hypothetical protein</fullName>
    </submittedName>
</protein>
<organism evidence="1 2">
    <name type="scientific">Parnassius apollo</name>
    <name type="common">Apollo butterfly</name>
    <name type="synonym">Papilio apollo</name>
    <dbReference type="NCBI Taxonomy" id="110799"/>
    <lineage>
        <taxon>Eukaryota</taxon>
        <taxon>Metazoa</taxon>
        <taxon>Ecdysozoa</taxon>
        <taxon>Arthropoda</taxon>
        <taxon>Hexapoda</taxon>
        <taxon>Insecta</taxon>
        <taxon>Pterygota</taxon>
        <taxon>Neoptera</taxon>
        <taxon>Endopterygota</taxon>
        <taxon>Lepidoptera</taxon>
        <taxon>Glossata</taxon>
        <taxon>Ditrysia</taxon>
        <taxon>Papilionoidea</taxon>
        <taxon>Papilionidae</taxon>
        <taxon>Parnassiinae</taxon>
        <taxon>Parnassini</taxon>
        <taxon>Parnassius</taxon>
        <taxon>Parnassius</taxon>
    </lineage>
</organism>
<gene>
    <name evidence="1" type="ORF">PAPOLLO_LOCUS11330</name>
</gene>
<evidence type="ECO:0000313" key="1">
    <source>
        <dbReference type="EMBL" id="CAG4986798.1"/>
    </source>
</evidence>
<dbReference type="AlphaFoldDB" id="A0A8S3WXF1"/>
<proteinExistence type="predicted"/>
<name>A0A8S3WXF1_PARAO</name>
<dbReference type="Proteomes" id="UP000691718">
    <property type="component" value="Unassembled WGS sequence"/>
</dbReference>
<evidence type="ECO:0000313" key="2">
    <source>
        <dbReference type="Proteomes" id="UP000691718"/>
    </source>
</evidence>
<accession>A0A8S3WXF1</accession>